<evidence type="ECO:0000313" key="12">
    <source>
        <dbReference type="EMBL" id="OMJ83471.1"/>
    </source>
</evidence>
<gene>
    <name evidence="12" type="ORF">SteCoe_15571</name>
</gene>
<comment type="catalytic activity">
    <reaction evidence="9">
        <text>(S)-malate + NAD(+) = oxaloacetate + NADH + H(+)</text>
        <dbReference type="Rhea" id="RHEA:21432"/>
        <dbReference type="ChEBI" id="CHEBI:15378"/>
        <dbReference type="ChEBI" id="CHEBI:15589"/>
        <dbReference type="ChEBI" id="CHEBI:16452"/>
        <dbReference type="ChEBI" id="CHEBI:57540"/>
        <dbReference type="ChEBI" id="CHEBI:57945"/>
        <dbReference type="EC" id="1.1.1.37"/>
    </reaction>
</comment>
<dbReference type="Gene3D" id="3.90.110.10">
    <property type="entry name" value="Lactate dehydrogenase/glycoside hydrolase, family 4, C-terminal"/>
    <property type="match status" value="1"/>
</dbReference>
<feature type="binding site" evidence="7">
    <location>
        <position position="54"/>
    </location>
    <ligand>
        <name>NAD(+)</name>
        <dbReference type="ChEBI" id="CHEBI:57540"/>
    </ligand>
</feature>
<evidence type="ECO:0000256" key="1">
    <source>
        <dbReference type="ARBA" id="ARBA00009613"/>
    </source>
</evidence>
<dbReference type="FunFam" id="3.90.110.10:FF:000002">
    <property type="entry name" value="Malate dehydrogenase"/>
    <property type="match status" value="1"/>
</dbReference>
<dbReference type="PIRSF" id="PIRSF000102">
    <property type="entry name" value="Lac_mal_DH"/>
    <property type="match status" value="1"/>
</dbReference>
<accession>A0A1R2C3A9</accession>
<evidence type="ECO:0000313" key="13">
    <source>
        <dbReference type="Proteomes" id="UP000187209"/>
    </source>
</evidence>
<feature type="binding site" evidence="7">
    <location>
        <position position="117"/>
    </location>
    <ligand>
        <name>NAD(+)</name>
        <dbReference type="ChEBI" id="CHEBI:57540"/>
    </ligand>
</feature>
<dbReference type="InterPro" id="IPR036291">
    <property type="entry name" value="NAD(P)-bd_dom_sf"/>
</dbReference>
<evidence type="ECO:0000259" key="11">
    <source>
        <dbReference type="Pfam" id="PF02866"/>
    </source>
</evidence>
<feature type="binding site" evidence="6">
    <location>
        <position position="174"/>
    </location>
    <ligand>
        <name>substrate</name>
    </ligand>
</feature>
<dbReference type="HAMAP" id="MF_01517">
    <property type="entry name" value="Malate_dehydrog_2"/>
    <property type="match status" value="1"/>
</dbReference>
<proteinExistence type="inferred from homology"/>
<reference evidence="12 13" key="1">
    <citation type="submission" date="2016-11" db="EMBL/GenBank/DDBJ databases">
        <title>The macronuclear genome of Stentor coeruleus: a giant cell with tiny introns.</title>
        <authorList>
            <person name="Slabodnick M."/>
            <person name="Ruby J.G."/>
            <person name="Reiff S.B."/>
            <person name="Swart E.C."/>
            <person name="Gosai S."/>
            <person name="Prabakaran S."/>
            <person name="Witkowska E."/>
            <person name="Larue G.E."/>
            <person name="Fisher S."/>
            <person name="Freeman R.M."/>
            <person name="Gunawardena J."/>
            <person name="Chu W."/>
            <person name="Stover N.A."/>
            <person name="Gregory B.D."/>
            <person name="Nowacki M."/>
            <person name="Derisi J."/>
            <person name="Roy S.W."/>
            <person name="Marshall W.F."/>
            <person name="Sood P."/>
        </authorList>
    </citation>
    <scope>NUCLEOTIDE SEQUENCE [LARGE SCALE GENOMIC DNA]</scope>
    <source>
        <strain evidence="12">WM001</strain>
    </source>
</reference>
<feature type="domain" description="Lactate/malate dehydrogenase C-terminal" evidence="11">
    <location>
        <begin position="168"/>
        <end position="337"/>
    </location>
</feature>
<dbReference type="EC" id="1.1.1.37" evidence="2 9"/>
<feature type="binding site" evidence="6">
    <location>
        <position position="110"/>
    </location>
    <ligand>
        <name>substrate</name>
    </ligand>
</feature>
<feature type="binding site" evidence="7">
    <location>
        <begin position="141"/>
        <end position="143"/>
    </location>
    <ligand>
        <name>NAD(+)</name>
        <dbReference type="ChEBI" id="CHEBI:57540"/>
    </ligand>
</feature>
<dbReference type="FunFam" id="3.40.50.720:FF:000010">
    <property type="entry name" value="Malate dehydrogenase"/>
    <property type="match status" value="1"/>
</dbReference>
<dbReference type="NCBIfam" id="NF003916">
    <property type="entry name" value="PRK05442.1"/>
    <property type="match status" value="1"/>
</dbReference>
<evidence type="ECO:0000256" key="7">
    <source>
        <dbReference type="PIRSR" id="PIRSR000102-3"/>
    </source>
</evidence>
<dbReference type="GO" id="GO:0006108">
    <property type="term" value="P:malate metabolic process"/>
    <property type="evidence" value="ECO:0007669"/>
    <property type="project" value="InterPro"/>
</dbReference>
<organism evidence="12 13">
    <name type="scientific">Stentor coeruleus</name>
    <dbReference type="NCBI Taxonomy" id="5963"/>
    <lineage>
        <taxon>Eukaryota</taxon>
        <taxon>Sar</taxon>
        <taxon>Alveolata</taxon>
        <taxon>Ciliophora</taxon>
        <taxon>Postciliodesmatophora</taxon>
        <taxon>Heterotrichea</taxon>
        <taxon>Heterotrichida</taxon>
        <taxon>Stentoridae</taxon>
        <taxon>Stentor</taxon>
    </lineage>
</organism>
<evidence type="ECO:0000256" key="3">
    <source>
        <dbReference type="ARBA" id="ARBA00023002"/>
    </source>
</evidence>
<name>A0A1R2C3A9_9CILI</name>
<dbReference type="EMBL" id="MPUH01000302">
    <property type="protein sequence ID" value="OMJ83471.1"/>
    <property type="molecule type" value="Genomic_DNA"/>
</dbReference>
<evidence type="ECO:0000256" key="8">
    <source>
        <dbReference type="RuleBase" id="RU003369"/>
    </source>
</evidence>
<keyword evidence="4 7" id="KW-0520">NAD</keyword>
<dbReference type="SUPFAM" id="SSF51735">
    <property type="entry name" value="NAD(P)-binding Rossmann-fold domains"/>
    <property type="match status" value="1"/>
</dbReference>
<dbReference type="Pfam" id="PF00056">
    <property type="entry name" value="Ldh_1_N"/>
    <property type="match status" value="1"/>
</dbReference>
<dbReference type="Gene3D" id="3.40.50.720">
    <property type="entry name" value="NAD(P)-binding Rossmann-like Domain"/>
    <property type="match status" value="1"/>
</dbReference>
<evidence type="ECO:0000256" key="9">
    <source>
        <dbReference type="RuleBase" id="RU003405"/>
    </source>
</evidence>
<feature type="active site" description="Proton acceptor" evidence="5">
    <location>
        <position position="199"/>
    </location>
</feature>
<dbReference type="CDD" id="cd01338">
    <property type="entry name" value="MDH_chloroplast-like"/>
    <property type="match status" value="1"/>
</dbReference>
<feature type="binding site" evidence="6">
    <location>
        <position position="143"/>
    </location>
    <ligand>
        <name>substrate</name>
    </ligand>
</feature>
<dbReference type="InterPro" id="IPR015955">
    <property type="entry name" value="Lactate_DH/Glyco_Ohase_4_C"/>
</dbReference>
<dbReference type="GO" id="GO:0030060">
    <property type="term" value="F:L-malate dehydrogenase (NAD+) activity"/>
    <property type="evidence" value="ECO:0007669"/>
    <property type="project" value="UniProtKB-EC"/>
</dbReference>
<evidence type="ECO:0000259" key="10">
    <source>
        <dbReference type="Pfam" id="PF00056"/>
    </source>
</evidence>
<evidence type="ECO:0000256" key="6">
    <source>
        <dbReference type="PIRSR" id="PIRSR000102-2"/>
    </source>
</evidence>
<protein>
    <recommendedName>
        <fullName evidence="2 9">Malate dehydrogenase</fullName>
        <ecNumber evidence="2 9">1.1.1.37</ecNumber>
    </recommendedName>
</protein>
<comment type="similarity">
    <text evidence="1">Belongs to the LDH/MDH superfamily. MDH type 2 family.</text>
</comment>
<evidence type="ECO:0000256" key="5">
    <source>
        <dbReference type="PIRSR" id="PIRSR000102-1"/>
    </source>
</evidence>
<dbReference type="Proteomes" id="UP000187209">
    <property type="component" value="Unassembled WGS sequence"/>
</dbReference>
<dbReference type="AlphaFoldDB" id="A0A1R2C3A9"/>
<dbReference type="PROSITE" id="PS00068">
    <property type="entry name" value="MDH"/>
    <property type="match status" value="1"/>
</dbReference>
<comment type="caution">
    <text evidence="12">The sequence shown here is derived from an EMBL/GenBank/DDBJ whole genome shotgun (WGS) entry which is preliminary data.</text>
</comment>
<dbReference type="Pfam" id="PF02866">
    <property type="entry name" value="Ldh_1_C"/>
    <property type="match status" value="1"/>
</dbReference>
<evidence type="ECO:0000256" key="4">
    <source>
        <dbReference type="ARBA" id="ARBA00023027"/>
    </source>
</evidence>
<dbReference type="PANTHER" id="PTHR23382">
    <property type="entry name" value="MALATE DEHYDROGENASE"/>
    <property type="match status" value="1"/>
</dbReference>
<evidence type="ECO:0000256" key="2">
    <source>
        <dbReference type="ARBA" id="ARBA00012995"/>
    </source>
</evidence>
<dbReference type="InterPro" id="IPR010945">
    <property type="entry name" value="Malate_DH_type2"/>
</dbReference>
<dbReference type="InterPro" id="IPR022383">
    <property type="entry name" value="Lactate/malate_DH_C"/>
</dbReference>
<dbReference type="SUPFAM" id="SSF56327">
    <property type="entry name" value="LDH C-terminal domain-like"/>
    <property type="match status" value="1"/>
</dbReference>
<dbReference type="GO" id="GO:0006099">
    <property type="term" value="P:tricarboxylic acid cycle"/>
    <property type="evidence" value="ECO:0007669"/>
    <property type="project" value="UniProtKB-KW"/>
</dbReference>
<dbReference type="InterPro" id="IPR001252">
    <property type="entry name" value="Malate_DH_AS"/>
</dbReference>
<dbReference type="InterPro" id="IPR001557">
    <property type="entry name" value="L-lactate/malate_DH"/>
</dbReference>
<feature type="domain" description="Lactate/malate dehydrogenase N-terminal" evidence="10">
    <location>
        <begin position="17"/>
        <end position="164"/>
    </location>
</feature>
<keyword evidence="9" id="KW-0816">Tricarboxylic acid cycle</keyword>
<dbReference type="OrthoDB" id="4069699at2759"/>
<keyword evidence="3 8" id="KW-0560">Oxidoreductase</keyword>
<keyword evidence="13" id="KW-1185">Reference proteome</keyword>
<feature type="binding site" evidence="6">
    <location>
        <position position="104"/>
    </location>
    <ligand>
        <name>substrate</name>
    </ligand>
</feature>
<sequence>MFKVLSRAFSQQLKDPVRVVVTGGSGQIAYSLLFRIASGSLLGENQPVILQIYDLPHMQAALRGVVMELLDGAFPLVHEIVASDLPETIYANADYAFLVGAKPRGPGMERGDLLKQNGEIFVKVGQALDKYANKNVKVLAVGNPVNTNALIAMSNAPSIPKENFTAMTRLDHNRALCQLGTYLNAKVTDIGNIAVWGNHSPTMFPDLSYVTLNGDKIRGKIDNTWYEKEFIPVVQQRGTAIIAARKASSAASAASAAVDHVRDWAIGSNGNWVSMAVPSDLYNGEYGVPPGLIFSYPVVCVNGAYQLVKGLKLDEFQQNKIKVTVNELLKEKEAVADLIRK</sequence>
<dbReference type="NCBIfam" id="TIGR01759">
    <property type="entry name" value="MalateDH-SF1"/>
    <property type="match status" value="1"/>
</dbReference>
<dbReference type="InterPro" id="IPR001236">
    <property type="entry name" value="Lactate/malate_DH_N"/>
</dbReference>